<keyword evidence="1" id="KW-1133">Transmembrane helix</keyword>
<feature type="transmembrane region" description="Helical" evidence="1">
    <location>
        <begin position="60"/>
        <end position="80"/>
    </location>
</feature>
<evidence type="ECO:0000256" key="1">
    <source>
        <dbReference type="SAM" id="Phobius"/>
    </source>
</evidence>
<dbReference type="InterPro" id="IPR010539">
    <property type="entry name" value="BaxI_1-like"/>
</dbReference>
<organism evidence="2 3">
    <name type="scientific">Hyunsoonleella flava</name>
    <dbReference type="NCBI Taxonomy" id="2527939"/>
    <lineage>
        <taxon>Bacteria</taxon>
        <taxon>Pseudomonadati</taxon>
        <taxon>Bacteroidota</taxon>
        <taxon>Flavobacteriia</taxon>
        <taxon>Flavobacteriales</taxon>
        <taxon>Flavobacteriaceae</taxon>
    </lineage>
</organism>
<dbReference type="OrthoDB" id="116480at2"/>
<feature type="transmembrane region" description="Helical" evidence="1">
    <location>
        <begin position="32"/>
        <end position="54"/>
    </location>
</feature>
<dbReference type="Pfam" id="PF12811">
    <property type="entry name" value="BaxI_1"/>
    <property type="match status" value="1"/>
</dbReference>
<feature type="transmembrane region" description="Helical" evidence="1">
    <location>
        <begin position="182"/>
        <end position="203"/>
    </location>
</feature>
<proteinExistence type="predicted"/>
<comment type="caution">
    <text evidence="2">The sequence shown here is derived from an EMBL/GenBank/DDBJ whole genome shotgun (WGS) entry which is preliminary data.</text>
</comment>
<keyword evidence="1" id="KW-0812">Transmembrane</keyword>
<evidence type="ECO:0000313" key="3">
    <source>
        <dbReference type="Proteomes" id="UP000291142"/>
    </source>
</evidence>
<dbReference type="RefSeq" id="WP_130963278.1">
    <property type="nucleotide sequence ID" value="NZ_SIRT01000002.1"/>
</dbReference>
<feature type="transmembrane region" description="Helical" evidence="1">
    <location>
        <begin position="114"/>
        <end position="135"/>
    </location>
</feature>
<dbReference type="PANTHER" id="PTHR41282:SF1">
    <property type="entry name" value="CONSERVED TRANSMEMBRANE PROTEIN-RELATED"/>
    <property type="match status" value="1"/>
</dbReference>
<dbReference type="EMBL" id="SIRT01000002">
    <property type="protein sequence ID" value="TBN05305.1"/>
    <property type="molecule type" value="Genomic_DNA"/>
</dbReference>
<gene>
    <name evidence="2" type="ORF">EYD45_03240</name>
</gene>
<sequence length="244" mass="27985">MKLLDRTTNPAFNSYFFNNDNPSPRKMTVTGIFIKSLLSILIMIIICIGIWKLHSEGATIKWYSMGGMLAAIIISIVISVRQHWAHILVPLYAIAKGFFLGATTAYAHAHFPNLPYQAIGITMVTFFVMLLLYQTRIIVVTKKLRSVIITVATSIFVIYIISWILSFFGIKVFIWGTSWPAIIFNIVAAIFASLSLLLDFDYIERHKNKSPKYKEWLATWGLLVTLVWLYVEILRLMRKLAIRF</sequence>
<protein>
    <submittedName>
        <fullName evidence="2">Bax inhibitor-1/YccA family protein</fullName>
    </submittedName>
</protein>
<dbReference type="AlphaFoldDB" id="A0A4Q9FKB8"/>
<accession>A0A4Q9FKB8</accession>
<feature type="transmembrane region" description="Helical" evidence="1">
    <location>
        <begin position="87"/>
        <end position="108"/>
    </location>
</feature>
<reference evidence="2 3" key="1">
    <citation type="submission" date="2019-02" db="EMBL/GenBank/DDBJ databases">
        <title>Hyunsoonleella sp., isolated from marine sediment.</title>
        <authorList>
            <person name="Liu B.-T."/>
        </authorList>
    </citation>
    <scope>NUCLEOTIDE SEQUENCE [LARGE SCALE GENOMIC DNA]</scope>
    <source>
        <strain evidence="2 3">T58</strain>
    </source>
</reference>
<dbReference type="PANTHER" id="PTHR41282">
    <property type="entry name" value="CONSERVED TRANSMEMBRANE PROTEIN-RELATED"/>
    <property type="match status" value="1"/>
</dbReference>
<feature type="transmembrane region" description="Helical" evidence="1">
    <location>
        <begin position="215"/>
        <end position="231"/>
    </location>
</feature>
<name>A0A4Q9FKB8_9FLAO</name>
<evidence type="ECO:0000313" key="2">
    <source>
        <dbReference type="EMBL" id="TBN05305.1"/>
    </source>
</evidence>
<feature type="transmembrane region" description="Helical" evidence="1">
    <location>
        <begin position="147"/>
        <end position="170"/>
    </location>
</feature>
<keyword evidence="1" id="KW-0472">Membrane</keyword>
<keyword evidence="3" id="KW-1185">Reference proteome</keyword>
<dbReference type="Proteomes" id="UP000291142">
    <property type="component" value="Unassembled WGS sequence"/>
</dbReference>